<dbReference type="FunFam" id="2.60.40.10:FF:000061">
    <property type="entry name" value="Dyslexia-associated protein KIAA0319 homolog"/>
    <property type="match status" value="2"/>
</dbReference>
<evidence type="ECO:0000313" key="13">
    <source>
        <dbReference type="Proteomes" id="UP000009192"/>
    </source>
</evidence>
<dbReference type="InterPro" id="IPR035986">
    <property type="entry name" value="PKD_dom_sf"/>
</dbReference>
<feature type="domain" description="MANSC" evidence="11">
    <location>
        <begin position="141"/>
        <end position="227"/>
    </location>
</feature>
<dbReference type="eggNOG" id="ENOG502QR8M">
    <property type="taxonomic scope" value="Eukaryota"/>
</dbReference>
<dbReference type="HOGENOM" id="CLU_009448_1_0_1"/>
<comment type="subcellular location">
    <subcellularLocation>
        <location evidence="1">Cell membrane</location>
    </subcellularLocation>
</comment>
<dbReference type="InParanoid" id="B4KUX2"/>
<dbReference type="KEGG" id="dmo:Dmoj_GI12179"/>
<dbReference type="PANTHER" id="PTHR46182:SF2">
    <property type="entry name" value="FI19480P1"/>
    <property type="match status" value="1"/>
</dbReference>
<feature type="region of interest" description="Disordered" evidence="9">
    <location>
        <begin position="1112"/>
        <end position="1152"/>
    </location>
</feature>
<name>B4KUX2_DROMO</name>
<dbReference type="SMART" id="SM00089">
    <property type="entry name" value="PKD"/>
    <property type="match status" value="5"/>
</dbReference>
<dbReference type="Gene3D" id="2.60.40.10">
    <property type="entry name" value="Immunoglobulins"/>
    <property type="match status" value="5"/>
</dbReference>
<dbReference type="InterPro" id="IPR013980">
    <property type="entry name" value="MANSC_dom"/>
</dbReference>
<dbReference type="Proteomes" id="UP000009192">
    <property type="component" value="Unassembled WGS sequence"/>
</dbReference>
<evidence type="ECO:0000256" key="9">
    <source>
        <dbReference type="SAM" id="MobiDB-lite"/>
    </source>
</evidence>
<evidence type="ECO:0000256" key="10">
    <source>
        <dbReference type="SAM" id="Phobius"/>
    </source>
</evidence>
<dbReference type="OrthoDB" id="536372at2759"/>
<evidence type="ECO:0000256" key="6">
    <source>
        <dbReference type="ARBA" id="ARBA00022989"/>
    </source>
</evidence>
<dbReference type="PROSITE" id="PS50986">
    <property type="entry name" value="MANSC"/>
    <property type="match status" value="1"/>
</dbReference>
<sequence length="1152" mass="126454">MSTSTSLAATSTVKRRALATLAAGALHKFFTKNVLIYANWLKKVHKIGNNLISISLLTPKNNEMKHSRYEQRGWLCCWLWLCMASATYALADVMTAAAGGVGAAGTTTTQNALLAAAVAGKEELAANSKQLPICSRMLRHVFENATPRDEQQAGVFEEYKPEVGQVLDEETYLWSCLEACCEKSQIQNQTQRNTCNVVLVFKRKCYHIHCISNEACMPKALARERENEKVQMVLVNPVGDLTETWTQLLKATKQNAEILPYESELNFWKQPRRLQFQDSNAYDEDEFPMAEKRVKQLLLQQQPDENDDDLSYYGAAELPNNAKFMTCDLDTPCPPQEQCVPLQANAVTGLCNCKHGLIRNKQHKCVMPAVPYSAYLPSEASSRMAQEVAAAASEIASEVVAPSPMKQEINKITVSVMSKQVQLPEQEVTLAAFTVPDEQTTGSKYKYLWTLISQPKGPMNGTISDQSKSKVKLSNLSEGLYTFKVTVTGEGGASGEATANVTVLPERRINQAPQVIISPPEQIIRQPTSNAVLDGSTSTDDDKIINWHWEVISGPIGYQPQLPEVNTLQLDLTSPGNYTFKLTVTDSNNVTNSTTATIAVLKETDYAPVANAGDAVILYLPNNNVTLNGTASSDDHEIVEWEWTKDASDEAKAVDMQKTRTPYLQLSNLEEGMYTFVLKVTDASKQSSTAKVHVFVKPPTNSPPTAKAGANVTTSLPVNWAILNGSESKDDIGIKSYQWKQLSGPNNAVILKSNTSIANATSLTLGLYEFELSVADENNNTATDSTWVKIVQERNAAPIANAGGDRTITLPITAIYLNGSQSSDDLAVVKYVWTREDTSQAAGVIIDNTDKQPVMILTNVVQGRYVFKLTVSDDQGLTSTDTVSINVHADPMLMYLVQMTLPMSLSVLTKSELDSTVQKLQLLLGDDNKIHIRELKQDLHTEAAVLVFFVMANDAKGGQPTPMNGLHVEQMLRAKLQKDASILGTLYVDIRTTVCQNNCSGHGRCNPSTRACVCEAFWMPSAGFFFGNDEANCDWSILYVFVGVISTCLLLSGIFWGIACACRQTKKPRSMRQKVQKYALIGAQDEEAANYSRNTSLTESETDSDVLFETRSKSNGIGKRNKAHHSSSQGSGSGSRESNKYAVTKLGRKIKA</sequence>
<dbReference type="GO" id="GO:0001764">
    <property type="term" value="P:neuron migration"/>
    <property type="evidence" value="ECO:0007669"/>
    <property type="project" value="TreeGrafter"/>
</dbReference>
<keyword evidence="3 10" id="KW-0812">Transmembrane</keyword>
<keyword evidence="5" id="KW-0677">Repeat</keyword>
<dbReference type="AlphaFoldDB" id="B4KUX2"/>
<dbReference type="PANTHER" id="PTHR46182">
    <property type="entry name" value="FI19480P1"/>
    <property type="match status" value="1"/>
</dbReference>
<dbReference type="InterPro" id="IPR029865">
    <property type="entry name" value="KIAA0319-like"/>
</dbReference>
<feature type="transmembrane region" description="Helical" evidence="10">
    <location>
        <begin position="1037"/>
        <end position="1062"/>
    </location>
</feature>
<dbReference type="CDD" id="cd19941">
    <property type="entry name" value="TIL"/>
    <property type="match status" value="1"/>
</dbReference>
<dbReference type="GO" id="GO:0005886">
    <property type="term" value="C:plasma membrane"/>
    <property type="evidence" value="ECO:0007669"/>
    <property type="project" value="UniProtKB-SubCell"/>
</dbReference>
<keyword evidence="13" id="KW-1185">Reference proteome</keyword>
<dbReference type="SUPFAM" id="SSF49299">
    <property type="entry name" value="PKD domain"/>
    <property type="match status" value="5"/>
</dbReference>
<dbReference type="SMART" id="SM00765">
    <property type="entry name" value="MANEC"/>
    <property type="match status" value="1"/>
</dbReference>
<dbReference type="InterPro" id="IPR013783">
    <property type="entry name" value="Ig-like_fold"/>
</dbReference>
<dbReference type="FunFam" id="2.60.40.10:FF:001655">
    <property type="entry name" value="Blast:Dyslexia-associated protein KIAA0319"/>
    <property type="match status" value="1"/>
</dbReference>
<keyword evidence="7 10" id="KW-0472">Membrane</keyword>
<dbReference type="FunFam" id="2.60.40.10:FF:000257">
    <property type="entry name" value="Dyslexia-associated protein KIAA0319-like"/>
    <property type="match status" value="1"/>
</dbReference>
<organism evidence="12 13">
    <name type="scientific">Drosophila mojavensis</name>
    <name type="common">Fruit fly</name>
    <dbReference type="NCBI Taxonomy" id="7230"/>
    <lineage>
        <taxon>Eukaryota</taxon>
        <taxon>Metazoa</taxon>
        <taxon>Ecdysozoa</taxon>
        <taxon>Arthropoda</taxon>
        <taxon>Hexapoda</taxon>
        <taxon>Insecta</taxon>
        <taxon>Pterygota</taxon>
        <taxon>Neoptera</taxon>
        <taxon>Endopterygota</taxon>
        <taxon>Diptera</taxon>
        <taxon>Brachycera</taxon>
        <taxon>Muscomorpha</taxon>
        <taxon>Ephydroidea</taxon>
        <taxon>Drosophilidae</taxon>
        <taxon>Drosophila</taxon>
    </lineage>
</organism>
<keyword evidence="6 10" id="KW-1133">Transmembrane helix</keyword>
<keyword evidence="2" id="KW-1003">Cell membrane</keyword>
<dbReference type="EMBL" id="CH933809">
    <property type="protein sequence ID" value="EDW18283.2"/>
    <property type="molecule type" value="Genomic_DNA"/>
</dbReference>
<protein>
    <recommendedName>
        <fullName evidence="11">MANSC domain-containing protein</fullName>
    </recommendedName>
</protein>
<evidence type="ECO:0000256" key="7">
    <source>
        <dbReference type="ARBA" id="ARBA00023136"/>
    </source>
</evidence>
<dbReference type="GO" id="GO:0031410">
    <property type="term" value="C:cytoplasmic vesicle"/>
    <property type="evidence" value="ECO:0007669"/>
    <property type="project" value="TreeGrafter"/>
</dbReference>
<evidence type="ECO:0000313" key="12">
    <source>
        <dbReference type="EMBL" id="EDW18283.2"/>
    </source>
</evidence>
<evidence type="ECO:0000259" key="11">
    <source>
        <dbReference type="PROSITE" id="PS50986"/>
    </source>
</evidence>
<dbReference type="Pfam" id="PF22352">
    <property type="entry name" value="K319L-like_PKD"/>
    <property type="match status" value="5"/>
</dbReference>
<evidence type="ECO:0000256" key="8">
    <source>
        <dbReference type="ARBA" id="ARBA00023180"/>
    </source>
</evidence>
<gene>
    <name evidence="12" type="primary">Dmoj\GI12179</name>
    <name evidence="12" type="ORF">Dmoj_GI12179</name>
</gene>
<dbReference type="InterPro" id="IPR022409">
    <property type="entry name" value="PKD/Chitinase_dom"/>
</dbReference>
<dbReference type="InterPro" id="IPR011106">
    <property type="entry name" value="MANSC_N"/>
</dbReference>
<reference evidence="12 13" key="1">
    <citation type="journal article" date="2007" name="Nature">
        <title>Evolution of genes and genomes on the Drosophila phylogeny.</title>
        <authorList>
            <consortium name="Drosophila 12 Genomes Consortium"/>
            <person name="Clark A.G."/>
            <person name="Eisen M.B."/>
            <person name="Smith D.R."/>
            <person name="Bergman C.M."/>
            <person name="Oliver B."/>
            <person name="Markow T.A."/>
            <person name="Kaufman T.C."/>
            <person name="Kellis M."/>
            <person name="Gelbart W."/>
            <person name="Iyer V.N."/>
            <person name="Pollard D.A."/>
            <person name="Sackton T.B."/>
            <person name="Larracuente A.M."/>
            <person name="Singh N.D."/>
            <person name="Abad J.P."/>
            <person name="Abt D.N."/>
            <person name="Adryan B."/>
            <person name="Aguade M."/>
            <person name="Akashi H."/>
            <person name="Anderson W.W."/>
            <person name="Aquadro C.F."/>
            <person name="Ardell D.H."/>
            <person name="Arguello R."/>
            <person name="Artieri C.G."/>
            <person name="Barbash D.A."/>
            <person name="Barker D."/>
            <person name="Barsanti P."/>
            <person name="Batterham P."/>
            <person name="Batzoglou S."/>
            <person name="Begun D."/>
            <person name="Bhutkar A."/>
            <person name="Blanco E."/>
            <person name="Bosak S.A."/>
            <person name="Bradley R.K."/>
            <person name="Brand A.D."/>
            <person name="Brent M.R."/>
            <person name="Brooks A.N."/>
            <person name="Brown R.H."/>
            <person name="Butlin R.K."/>
            <person name="Caggese C."/>
            <person name="Calvi B.R."/>
            <person name="Bernardo de Carvalho A."/>
            <person name="Caspi A."/>
            <person name="Castrezana S."/>
            <person name="Celniker S.E."/>
            <person name="Chang J.L."/>
            <person name="Chapple C."/>
            <person name="Chatterji S."/>
            <person name="Chinwalla A."/>
            <person name="Civetta A."/>
            <person name="Clifton S.W."/>
            <person name="Comeron J.M."/>
            <person name="Costello J.C."/>
            <person name="Coyne J.A."/>
            <person name="Daub J."/>
            <person name="David R.G."/>
            <person name="Delcher A.L."/>
            <person name="Delehaunty K."/>
            <person name="Do C.B."/>
            <person name="Ebling H."/>
            <person name="Edwards K."/>
            <person name="Eickbush T."/>
            <person name="Evans J.D."/>
            <person name="Filipski A."/>
            <person name="Findeiss S."/>
            <person name="Freyhult E."/>
            <person name="Fulton L."/>
            <person name="Fulton R."/>
            <person name="Garcia A.C."/>
            <person name="Gardiner A."/>
            <person name="Garfield D.A."/>
            <person name="Garvin B.E."/>
            <person name="Gibson G."/>
            <person name="Gilbert D."/>
            <person name="Gnerre S."/>
            <person name="Godfrey J."/>
            <person name="Good R."/>
            <person name="Gotea V."/>
            <person name="Gravely B."/>
            <person name="Greenberg A.J."/>
            <person name="Griffiths-Jones S."/>
            <person name="Gross S."/>
            <person name="Guigo R."/>
            <person name="Gustafson E.A."/>
            <person name="Haerty W."/>
            <person name="Hahn M.W."/>
            <person name="Halligan D.L."/>
            <person name="Halpern A.L."/>
            <person name="Halter G.M."/>
            <person name="Han M.V."/>
            <person name="Heger A."/>
            <person name="Hillier L."/>
            <person name="Hinrichs A.S."/>
            <person name="Holmes I."/>
            <person name="Hoskins R.A."/>
            <person name="Hubisz M.J."/>
            <person name="Hultmark D."/>
            <person name="Huntley M.A."/>
            <person name="Jaffe D.B."/>
            <person name="Jagadeeshan S."/>
            <person name="Jeck W.R."/>
            <person name="Johnson J."/>
            <person name="Jones C.D."/>
            <person name="Jordan W.C."/>
            <person name="Karpen G.H."/>
            <person name="Kataoka E."/>
            <person name="Keightley P.D."/>
            <person name="Kheradpour P."/>
            <person name="Kirkness E.F."/>
            <person name="Koerich L.B."/>
            <person name="Kristiansen K."/>
            <person name="Kudrna D."/>
            <person name="Kulathinal R.J."/>
            <person name="Kumar S."/>
            <person name="Kwok R."/>
            <person name="Lander E."/>
            <person name="Langley C.H."/>
            <person name="Lapoint R."/>
            <person name="Lazzaro B.P."/>
            <person name="Lee S.J."/>
            <person name="Levesque L."/>
            <person name="Li R."/>
            <person name="Lin C.F."/>
            <person name="Lin M.F."/>
            <person name="Lindblad-Toh K."/>
            <person name="Llopart A."/>
            <person name="Long M."/>
            <person name="Low L."/>
            <person name="Lozovsky E."/>
            <person name="Lu J."/>
            <person name="Luo M."/>
            <person name="Machado C.A."/>
            <person name="Makalowski W."/>
            <person name="Marzo M."/>
            <person name="Matsuda M."/>
            <person name="Matzkin L."/>
            <person name="McAllister B."/>
            <person name="McBride C.S."/>
            <person name="McKernan B."/>
            <person name="McKernan K."/>
            <person name="Mendez-Lago M."/>
            <person name="Minx P."/>
            <person name="Mollenhauer M.U."/>
            <person name="Montooth K."/>
            <person name="Mount S.M."/>
            <person name="Mu X."/>
            <person name="Myers E."/>
            <person name="Negre B."/>
            <person name="Newfeld S."/>
            <person name="Nielsen R."/>
            <person name="Noor M.A."/>
            <person name="O'Grady P."/>
            <person name="Pachter L."/>
            <person name="Papaceit M."/>
            <person name="Parisi M.J."/>
            <person name="Parisi M."/>
            <person name="Parts L."/>
            <person name="Pedersen J.S."/>
            <person name="Pesole G."/>
            <person name="Phillippy A.M."/>
            <person name="Ponting C.P."/>
            <person name="Pop M."/>
            <person name="Porcelli D."/>
            <person name="Powell J.R."/>
            <person name="Prohaska S."/>
            <person name="Pruitt K."/>
            <person name="Puig M."/>
            <person name="Quesneville H."/>
            <person name="Ram K.R."/>
            <person name="Rand D."/>
            <person name="Rasmussen M.D."/>
            <person name="Reed L.K."/>
            <person name="Reenan R."/>
            <person name="Reily A."/>
            <person name="Remington K.A."/>
            <person name="Rieger T.T."/>
            <person name="Ritchie M.G."/>
            <person name="Robin C."/>
            <person name="Rogers Y.H."/>
            <person name="Rohde C."/>
            <person name="Rozas J."/>
            <person name="Rubenfield M.J."/>
            <person name="Ruiz A."/>
            <person name="Russo S."/>
            <person name="Salzberg S.L."/>
            <person name="Sanchez-Gracia A."/>
            <person name="Saranga D.J."/>
            <person name="Sato H."/>
            <person name="Schaeffer S.W."/>
            <person name="Schatz M.C."/>
            <person name="Schlenke T."/>
            <person name="Schwartz R."/>
            <person name="Segarra C."/>
            <person name="Singh R.S."/>
            <person name="Sirot L."/>
            <person name="Sirota M."/>
            <person name="Sisneros N.B."/>
            <person name="Smith C.D."/>
            <person name="Smith T.F."/>
            <person name="Spieth J."/>
            <person name="Stage D.E."/>
            <person name="Stark A."/>
            <person name="Stephan W."/>
            <person name="Strausberg R.L."/>
            <person name="Strempel S."/>
            <person name="Sturgill D."/>
            <person name="Sutton G."/>
            <person name="Sutton G.G."/>
            <person name="Tao W."/>
            <person name="Teichmann S."/>
            <person name="Tobari Y.N."/>
            <person name="Tomimura Y."/>
            <person name="Tsolas J.M."/>
            <person name="Valente V.L."/>
            <person name="Venter E."/>
            <person name="Venter J.C."/>
            <person name="Vicario S."/>
            <person name="Vieira F.G."/>
            <person name="Vilella A.J."/>
            <person name="Villasante A."/>
            <person name="Walenz B."/>
            <person name="Wang J."/>
            <person name="Wasserman M."/>
            <person name="Watts T."/>
            <person name="Wilson D."/>
            <person name="Wilson R.K."/>
            <person name="Wing R.A."/>
            <person name="Wolfner M.F."/>
            <person name="Wong A."/>
            <person name="Wong G.K."/>
            <person name="Wu C.I."/>
            <person name="Wu G."/>
            <person name="Yamamoto D."/>
            <person name="Yang H.P."/>
            <person name="Yang S.P."/>
            <person name="Yorke J.A."/>
            <person name="Yoshida K."/>
            <person name="Zdobnov E."/>
            <person name="Zhang P."/>
            <person name="Zhang Y."/>
            <person name="Zimin A.V."/>
            <person name="Baldwin J."/>
            <person name="Abdouelleil A."/>
            <person name="Abdulkadir J."/>
            <person name="Abebe A."/>
            <person name="Abera B."/>
            <person name="Abreu J."/>
            <person name="Acer S.C."/>
            <person name="Aftuck L."/>
            <person name="Alexander A."/>
            <person name="An P."/>
            <person name="Anderson E."/>
            <person name="Anderson S."/>
            <person name="Arachi H."/>
            <person name="Azer M."/>
            <person name="Bachantsang P."/>
            <person name="Barry A."/>
            <person name="Bayul T."/>
            <person name="Berlin A."/>
            <person name="Bessette D."/>
            <person name="Bloom T."/>
            <person name="Blye J."/>
            <person name="Boguslavskiy L."/>
            <person name="Bonnet C."/>
            <person name="Boukhgalter B."/>
            <person name="Bourzgui I."/>
            <person name="Brown A."/>
            <person name="Cahill P."/>
            <person name="Channer S."/>
            <person name="Cheshatsang Y."/>
            <person name="Chuda L."/>
            <person name="Citroen M."/>
            <person name="Collymore A."/>
            <person name="Cooke P."/>
            <person name="Costello M."/>
            <person name="D'Aco K."/>
            <person name="Daza R."/>
            <person name="De Haan G."/>
            <person name="DeGray S."/>
            <person name="DeMaso C."/>
            <person name="Dhargay N."/>
            <person name="Dooley K."/>
            <person name="Dooley E."/>
            <person name="Doricent M."/>
            <person name="Dorje P."/>
            <person name="Dorjee K."/>
            <person name="Dupes A."/>
            <person name="Elong R."/>
            <person name="Falk J."/>
            <person name="Farina A."/>
            <person name="Faro S."/>
            <person name="Ferguson D."/>
            <person name="Fisher S."/>
            <person name="Foley C.D."/>
            <person name="Franke A."/>
            <person name="Friedrich D."/>
            <person name="Gadbois L."/>
            <person name="Gearin G."/>
            <person name="Gearin C.R."/>
            <person name="Giannoukos G."/>
            <person name="Goode T."/>
            <person name="Graham J."/>
            <person name="Grandbois E."/>
            <person name="Grewal S."/>
            <person name="Gyaltsen K."/>
            <person name="Hafez N."/>
            <person name="Hagos B."/>
            <person name="Hall J."/>
            <person name="Henson C."/>
            <person name="Hollinger A."/>
            <person name="Honan T."/>
            <person name="Huard M.D."/>
            <person name="Hughes L."/>
            <person name="Hurhula B."/>
            <person name="Husby M.E."/>
            <person name="Kamat A."/>
            <person name="Kanga B."/>
            <person name="Kashin S."/>
            <person name="Khazanovich D."/>
            <person name="Kisner P."/>
            <person name="Lance K."/>
            <person name="Lara M."/>
            <person name="Lee W."/>
            <person name="Lennon N."/>
            <person name="Letendre F."/>
            <person name="LeVine R."/>
            <person name="Lipovsky A."/>
            <person name="Liu X."/>
            <person name="Liu J."/>
            <person name="Liu S."/>
            <person name="Lokyitsang T."/>
            <person name="Lokyitsang Y."/>
            <person name="Lubonja R."/>
            <person name="Lui A."/>
            <person name="MacDonald P."/>
            <person name="Magnisalis V."/>
            <person name="Maru K."/>
            <person name="Matthews C."/>
            <person name="McCusker W."/>
            <person name="McDonough S."/>
            <person name="Mehta T."/>
            <person name="Meldrim J."/>
            <person name="Meneus L."/>
            <person name="Mihai O."/>
            <person name="Mihalev A."/>
            <person name="Mihova T."/>
            <person name="Mittelman R."/>
            <person name="Mlenga V."/>
            <person name="Montmayeur A."/>
            <person name="Mulrain L."/>
            <person name="Navidi A."/>
            <person name="Naylor J."/>
            <person name="Negash T."/>
            <person name="Nguyen T."/>
            <person name="Nguyen N."/>
            <person name="Nicol R."/>
            <person name="Norbu C."/>
            <person name="Norbu N."/>
            <person name="Novod N."/>
            <person name="O'Neill B."/>
            <person name="Osman S."/>
            <person name="Markiewicz E."/>
            <person name="Oyono O.L."/>
            <person name="Patti C."/>
            <person name="Phunkhang P."/>
            <person name="Pierre F."/>
            <person name="Priest M."/>
            <person name="Raghuraman S."/>
            <person name="Rege F."/>
            <person name="Reyes R."/>
            <person name="Rise C."/>
            <person name="Rogov P."/>
            <person name="Ross K."/>
            <person name="Ryan E."/>
            <person name="Settipalli S."/>
            <person name="Shea T."/>
            <person name="Sherpa N."/>
            <person name="Shi L."/>
            <person name="Shih D."/>
            <person name="Sparrow T."/>
            <person name="Spaulding J."/>
            <person name="Stalker J."/>
            <person name="Stange-Thomann N."/>
            <person name="Stavropoulos S."/>
            <person name="Stone C."/>
            <person name="Strader C."/>
            <person name="Tesfaye S."/>
            <person name="Thomson T."/>
            <person name="Thoulutsang Y."/>
            <person name="Thoulutsang D."/>
            <person name="Topham K."/>
            <person name="Topping I."/>
            <person name="Tsamla T."/>
            <person name="Vassiliev H."/>
            <person name="Vo A."/>
            <person name="Wangchuk T."/>
            <person name="Wangdi T."/>
            <person name="Weiand M."/>
            <person name="Wilkinson J."/>
            <person name="Wilson A."/>
            <person name="Yadav S."/>
            <person name="Young G."/>
            <person name="Yu Q."/>
            <person name="Zembek L."/>
            <person name="Zhong D."/>
            <person name="Zimmer A."/>
            <person name="Zwirko Z."/>
            <person name="Jaffe D.B."/>
            <person name="Alvarez P."/>
            <person name="Brockman W."/>
            <person name="Butler J."/>
            <person name="Chin C."/>
            <person name="Gnerre S."/>
            <person name="Grabherr M."/>
            <person name="Kleber M."/>
            <person name="Mauceli E."/>
            <person name="MacCallum I."/>
        </authorList>
    </citation>
    <scope>NUCLEOTIDE SEQUENCE [LARGE SCALE GENOMIC DNA]</scope>
    <source>
        <strain evidence="13">Tucson 15081-1352.22</strain>
    </source>
</reference>
<dbReference type="CDD" id="cd00146">
    <property type="entry name" value="PKD"/>
    <property type="match status" value="2"/>
</dbReference>
<accession>B4KUX2</accession>
<dbReference type="FunCoup" id="B4KUX2">
    <property type="interactions" value="774"/>
</dbReference>
<proteinExistence type="predicted"/>
<evidence type="ECO:0000256" key="4">
    <source>
        <dbReference type="ARBA" id="ARBA00022729"/>
    </source>
</evidence>
<dbReference type="FunFam" id="2.60.40.10:FF:002264">
    <property type="entry name" value="dyslexia-associated protein KIAA0319-like protein"/>
    <property type="match status" value="1"/>
</dbReference>
<evidence type="ECO:0000256" key="3">
    <source>
        <dbReference type="ARBA" id="ARBA00022692"/>
    </source>
</evidence>
<evidence type="ECO:0000256" key="2">
    <source>
        <dbReference type="ARBA" id="ARBA00022475"/>
    </source>
</evidence>
<evidence type="ECO:0000256" key="5">
    <source>
        <dbReference type="ARBA" id="ARBA00022737"/>
    </source>
</evidence>
<keyword evidence="4" id="KW-0732">Signal</keyword>
<evidence type="ECO:0000256" key="1">
    <source>
        <dbReference type="ARBA" id="ARBA00004236"/>
    </source>
</evidence>
<keyword evidence="8" id="KW-0325">Glycoprotein</keyword>